<feature type="domain" description="ACAD9/ACADV-like C-terminal" evidence="3">
    <location>
        <begin position="143"/>
        <end position="223"/>
    </location>
</feature>
<keyword evidence="4" id="KW-1185">Reference proteome</keyword>
<organism evidence="4 5">
    <name type="scientific">Ascaris lumbricoides</name>
    <name type="common">Giant roundworm</name>
    <dbReference type="NCBI Taxonomy" id="6252"/>
    <lineage>
        <taxon>Eukaryota</taxon>
        <taxon>Metazoa</taxon>
        <taxon>Ecdysozoa</taxon>
        <taxon>Nematoda</taxon>
        <taxon>Chromadorea</taxon>
        <taxon>Rhabditida</taxon>
        <taxon>Spirurina</taxon>
        <taxon>Ascaridomorpha</taxon>
        <taxon>Ascaridoidea</taxon>
        <taxon>Ascarididae</taxon>
        <taxon>Ascaris</taxon>
    </lineage>
</organism>
<protein>
    <submittedName>
        <fullName evidence="5">Acyl-CoA_dh_1 domain-containing protein</fullName>
    </submittedName>
</protein>
<name>A0A0M3IV46_ASCLU</name>
<dbReference type="AlphaFoldDB" id="A0A0M3IV46"/>
<evidence type="ECO:0000256" key="2">
    <source>
        <dbReference type="ARBA" id="ARBA00023002"/>
    </source>
</evidence>
<evidence type="ECO:0000313" key="4">
    <source>
        <dbReference type="Proteomes" id="UP000036681"/>
    </source>
</evidence>
<proteinExistence type="predicted"/>
<dbReference type="InterPro" id="IPR049448">
    <property type="entry name" value="ACAD9/ACADV-like_C"/>
</dbReference>
<feature type="domain" description="ACAD9/ACADV-like C-terminal" evidence="3">
    <location>
        <begin position="18"/>
        <end position="134"/>
    </location>
</feature>
<sequence length="232" mass="25547">MRRISRNTGGDFETIVHPSLRESAALANKAVKEFGKMTEGLLLKHKKGIIDRQWELIRVADAAIDIYSMVTVLARYTRTANSKLGTAHEENIANLFCAQAAKRAMANIADIQMAQEKEIKVIGSIAADICKHGDLIQTHPIEWELIRVADAAIDIYSMVTVLARYTRTANSKLGTAHEENIANLFCAQAAKRAMANIADIQMAPEKEIKMIGSIAADICKHGDLIQTHPIEV</sequence>
<keyword evidence="2" id="KW-0560">Oxidoreductase</keyword>
<dbReference type="Proteomes" id="UP000036681">
    <property type="component" value="Unplaced"/>
</dbReference>
<dbReference type="Gene3D" id="1.20.140.10">
    <property type="entry name" value="Butyryl-CoA Dehydrogenase, subunit A, domain 3"/>
    <property type="match status" value="2"/>
</dbReference>
<dbReference type="Pfam" id="PF21343">
    <property type="entry name" value="ACAD9-ACADV_C"/>
    <property type="match status" value="2"/>
</dbReference>
<evidence type="ECO:0000313" key="5">
    <source>
        <dbReference type="WBParaSite" id="ALUE_0002262401-mRNA-1"/>
    </source>
</evidence>
<dbReference type="WBParaSite" id="ALUE_0002262401-mRNA-1">
    <property type="protein sequence ID" value="ALUE_0002262401-mRNA-1"/>
    <property type="gene ID" value="ALUE_0002262401"/>
</dbReference>
<dbReference type="GO" id="GO:0016491">
    <property type="term" value="F:oxidoreductase activity"/>
    <property type="evidence" value="ECO:0007669"/>
    <property type="project" value="UniProtKB-KW"/>
</dbReference>
<evidence type="ECO:0000259" key="3">
    <source>
        <dbReference type="Pfam" id="PF21343"/>
    </source>
</evidence>
<accession>A0A0M3IV46</accession>
<evidence type="ECO:0000256" key="1">
    <source>
        <dbReference type="ARBA" id="ARBA00022946"/>
    </source>
</evidence>
<reference evidence="5" key="1">
    <citation type="submission" date="2017-02" db="UniProtKB">
        <authorList>
            <consortium name="WormBaseParasite"/>
        </authorList>
    </citation>
    <scope>IDENTIFICATION</scope>
</reference>
<keyword evidence="1" id="KW-0809">Transit peptide</keyword>